<reference evidence="6 7" key="1">
    <citation type="submission" date="2015-04" db="EMBL/GenBank/DDBJ databases">
        <authorList>
            <consortium name="Pathogen Informatics"/>
        </authorList>
    </citation>
    <scope>NUCLEOTIDE SEQUENCE [LARGE SCALE GENOMIC DNA]</scope>
    <source>
        <strain evidence="6 7">SGS1</strain>
    </source>
</reference>
<dbReference type="OMA" id="CYTYNDK"/>
<dbReference type="InterPro" id="IPR001487">
    <property type="entry name" value="Bromodomain"/>
</dbReference>
<evidence type="ECO:0000313" key="6">
    <source>
        <dbReference type="EMBL" id="CRH01559.1"/>
    </source>
</evidence>
<evidence type="ECO:0000259" key="5">
    <source>
        <dbReference type="PROSITE" id="PS50014"/>
    </source>
</evidence>
<dbReference type="RefSeq" id="XP_028534559.1">
    <property type="nucleotide sequence ID" value="XM_028678251.1"/>
</dbReference>
<dbReference type="GeneID" id="39737689"/>
<dbReference type="PANTHER" id="PTHR22881">
    <property type="entry name" value="BROMODOMAIN CONTAINING PROTEIN"/>
    <property type="match status" value="1"/>
</dbReference>
<keyword evidence="7" id="KW-1185">Reference proteome</keyword>
<accession>A0A1J1H9S7</accession>
<dbReference type="SMART" id="SM00297">
    <property type="entry name" value="BROMO"/>
    <property type="match status" value="1"/>
</dbReference>
<name>A0A1J1H9S7_PLARL</name>
<dbReference type="InterPro" id="IPR051831">
    <property type="entry name" value="Bromodomain_contain_prot"/>
</dbReference>
<organism evidence="6 7">
    <name type="scientific">Plasmodium relictum</name>
    <dbReference type="NCBI Taxonomy" id="85471"/>
    <lineage>
        <taxon>Eukaryota</taxon>
        <taxon>Sar</taxon>
        <taxon>Alveolata</taxon>
        <taxon>Apicomplexa</taxon>
        <taxon>Aconoidasida</taxon>
        <taxon>Haemosporida</taxon>
        <taxon>Plasmodiidae</taxon>
        <taxon>Plasmodium</taxon>
        <taxon>Plasmodium (Haemamoeba)</taxon>
    </lineage>
</organism>
<keyword evidence="1 2" id="KW-0103">Bromodomain</keyword>
<protein>
    <submittedName>
        <fullName evidence="6">Bromodomain protein, putative</fullName>
    </submittedName>
</protein>
<dbReference type="SUPFAM" id="SSF47370">
    <property type="entry name" value="Bromodomain"/>
    <property type="match status" value="1"/>
</dbReference>
<dbReference type="Pfam" id="PF00439">
    <property type="entry name" value="Bromodomain"/>
    <property type="match status" value="1"/>
</dbReference>
<dbReference type="KEGG" id="prel:PRELSG_1244500"/>
<keyword evidence="3" id="KW-0175">Coiled coil</keyword>
<dbReference type="Proteomes" id="UP000220158">
    <property type="component" value="Chromosome 12"/>
</dbReference>
<sequence length="738" mass="87681">MSINKIKYDELEEIKGKNEILINLLNKLIAFDKKRIFLYPVNVELVPDYLNIIKEPMDFTTMKHKIQNYKYNDFNEFEKDVYLIINNCYTYNDKSTIYHRVAENLENYYKKISIKMHKRFMNIHYLYHKDKNIINSVASSANANNVKKSYLKEKKKNEKTKKHGKVGRPCKLNADSKNSYYNNSNEFINASYKKKRISNKNLSKGIEHMYNNFVNNAVVSYTPNFVNNIYENNNSAYPNLENIIEEEDFNIIINKIQDSHDKSNDIFHLLIKMLSNNTNNHPILCNYVNINKSLREIFFEDTMFSKSKNYEYFLTDSDDNSVQSSKTNRKRKLCDVPNNLSKKNTKYELLNEKQVNNYNKYKHSESNIHFENDNKNLVSNKDIAENRKSYSINNHDMSENINNNKNLNENYNELSNNNDNLFKNKHVKDTNGKINDYFLKKKKFVHEKNKLLKETVTCNIEKEELTMNLLNYKESVKKFIGESNFPTFIKIFPNIYTILDNADVKDLYYSAFNDLRIFGLDLEDFVEFNNKITYNENYLLGIGKYHINNIFTLDKNLSNIIFDEKYNSHFSDEYKTYLSNNKNSGKNSLLCYNNSDNRYSIKSNMNLILNDKQKIENKNISEMKNKCKTMTNKNHIAFNSSRLSSYHNNNNDSAINKSDTDTDTDKEKKKKEITNDHYHNINSFNNKNNFEYEPNSYNDYEFSCESSSDNDENLNLKNFFFTYNSYINEFYKKKKRKF</sequence>
<gene>
    <name evidence="6" type="ORF">PRELSG_1244500</name>
</gene>
<dbReference type="EMBL" id="LN835307">
    <property type="protein sequence ID" value="CRH01559.1"/>
    <property type="molecule type" value="Genomic_DNA"/>
</dbReference>
<evidence type="ECO:0000313" key="7">
    <source>
        <dbReference type="Proteomes" id="UP000220158"/>
    </source>
</evidence>
<dbReference type="AlphaFoldDB" id="A0A1J1H9S7"/>
<dbReference type="PROSITE" id="PS50014">
    <property type="entry name" value="BROMODOMAIN_2"/>
    <property type="match status" value="1"/>
</dbReference>
<feature type="compositionally biased region" description="Basic and acidic residues" evidence="4">
    <location>
        <begin position="658"/>
        <end position="679"/>
    </location>
</feature>
<dbReference type="VEuPathDB" id="PlasmoDB:PRELSG_1244500"/>
<feature type="domain" description="Bromo" evidence="5">
    <location>
        <begin position="37"/>
        <end position="99"/>
    </location>
</feature>
<dbReference type="OrthoDB" id="422637at2759"/>
<evidence type="ECO:0000256" key="4">
    <source>
        <dbReference type="SAM" id="MobiDB-lite"/>
    </source>
</evidence>
<feature type="coiled-coil region" evidence="3">
    <location>
        <begin position="397"/>
        <end position="424"/>
    </location>
</feature>
<proteinExistence type="predicted"/>
<dbReference type="PANTHER" id="PTHR22881:SF27">
    <property type="entry name" value="BROMODOMAIN CONTAINING 7_9"/>
    <property type="match status" value="1"/>
</dbReference>
<feature type="region of interest" description="Disordered" evidence="4">
    <location>
        <begin position="647"/>
        <end position="685"/>
    </location>
</feature>
<evidence type="ECO:0000256" key="2">
    <source>
        <dbReference type="PROSITE-ProRule" id="PRU00035"/>
    </source>
</evidence>
<dbReference type="Gene3D" id="1.20.920.10">
    <property type="entry name" value="Bromodomain-like"/>
    <property type="match status" value="1"/>
</dbReference>
<evidence type="ECO:0000256" key="3">
    <source>
        <dbReference type="SAM" id="Coils"/>
    </source>
</evidence>
<evidence type="ECO:0000256" key="1">
    <source>
        <dbReference type="ARBA" id="ARBA00023117"/>
    </source>
</evidence>
<dbReference type="InterPro" id="IPR036427">
    <property type="entry name" value="Bromodomain-like_sf"/>
</dbReference>
<dbReference type="PRINTS" id="PR00503">
    <property type="entry name" value="BROMODOMAIN"/>
</dbReference>